<dbReference type="GO" id="GO:0022857">
    <property type="term" value="F:transmembrane transporter activity"/>
    <property type="evidence" value="ECO:0007669"/>
    <property type="project" value="InterPro"/>
</dbReference>
<feature type="transmembrane region" description="Helical" evidence="5">
    <location>
        <begin position="7"/>
        <end position="27"/>
    </location>
</feature>
<evidence type="ECO:0000313" key="7">
    <source>
        <dbReference type="Proteomes" id="UP000254503"/>
    </source>
</evidence>
<keyword evidence="2 5" id="KW-0812">Transmembrane</keyword>
<sequence length="42" mass="4750">MKPSTEWWRYLAPLAVIAIIALLPVPAGLENHTWLYFAVLLA</sequence>
<dbReference type="GO" id="GO:0016020">
    <property type="term" value="C:membrane"/>
    <property type="evidence" value="ECO:0007669"/>
    <property type="project" value="UniProtKB-SubCell"/>
</dbReference>
<name>A0A376WSK7_ECOLX</name>
<dbReference type="Pfam" id="PF00939">
    <property type="entry name" value="Na_sulph_symp"/>
    <property type="match status" value="1"/>
</dbReference>
<evidence type="ECO:0000256" key="3">
    <source>
        <dbReference type="ARBA" id="ARBA00022989"/>
    </source>
</evidence>
<dbReference type="EMBL" id="UGDD01000002">
    <property type="protein sequence ID" value="STJ53018.1"/>
    <property type="molecule type" value="Genomic_DNA"/>
</dbReference>
<proteinExistence type="predicted"/>
<evidence type="ECO:0000313" key="6">
    <source>
        <dbReference type="EMBL" id="STJ53018.1"/>
    </source>
</evidence>
<protein>
    <submittedName>
        <fullName evidence="6">Putative tartrate carrier protein</fullName>
    </submittedName>
</protein>
<comment type="subcellular location">
    <subcellularLocation>
        <location evidence="1">Membrane</location>
        <topology evidence="1">Multi-pass membrane protein</topology>
    </subcellularLocation>
</comment>
<dbReference type="AlphaFoldDB" id="A0A376WSK7"/>
<gene>
    <name evidence="6" type="primary">ttdT_2</name>
    <name evidence="6" type="ORF">NCTC9045_00839</name>
</gene>
<dbReference type="InterPro" id="IPR001898">
    <property type="entry name" value="SLC13A/DASS"/>
</dbReference>
<evidence type="ECO:0000256" key="1">
    <source>
        <dbReference type="ARBA" id="ARBA00004141"/>
    </source>
</evidence>
<keyword evidence="3 5" id="KW-1133">Transmembrane helix</keyword>
<evidence type="ECO:0000256" key="4">
    <source>
        <dbReference type="ARBA" id="ARBA00023136"/>
    </source>
</evidence>
<evidence type="ECO:0000256" key="5">
    <source>
        <dbReference type="SAM" id="Phobius"/>
    </source>
</evidence>
<accession>A0A376WSK7</accession>
<reference evidence="6 7" key="1">
    <citation type="submission" date="2018-06" db="EMBL/GenBank/DDBJ databases">
        <authorList>
            <consortium name="Pathogen Informatics"/>
            <person name="Doyle S."/>
        </authorList>
    </citation>
    <scope>NUCLEOTIDE SEQUENCE [LARGE SCALE GENOMIC DNA]</scope>
    <source>
        <strain evidence="6 7">NCTC9045</strain>
    </source>
</reference>
<organism evidence="6 7">
    <name type="scientific">Escherichia coli</name>
    <dbReference type="NCBI Taxonomy" id="562"/>
    <lineage>
        <taxon>Bacteria</taxon>
        <taxon>Pseudomonadati</taxon>
        <taxon>Pseudomonadota</taxon>
        <taxon>Gammaproteobacteria</taxon>
        <taxon>Enterobacterales</taxon>
        <taxon>Enterobacteriaceae</taxon>
        <taxon>Escherichia</taxon>
    </lineage>
</organism>
<keyword evidence="4 5" id="KW-0472">Membrane</keyword>
<dbReference type="Proteomes" id="UP000254503">
    <property type="component" value="Unassembled WGS sequence"/>
</dbReference>
<evidence type="ECO:0000256" key="2">
    <source>
        <dbReference type="ARBA" id="ARBA00022692"/>
    </source>
</evidence>